<comment type="caution">
    <text evidence="2">The sequence shown here is derived from an EMBL/GenBank/DDBJ whole genome shotgun (WGS) entry which is preliminary data.</text>
</comment>
<protein>
    <recommendedName>
        <fullName evidence="4">Terminase</fullName>
    </recommendedName>
</protein>
<evidence type="ECO:0000313" key="3">
    <source>
        <dbReference type="Proteomes" id="UP000092578"/>
    </source>
</evidence>
<feature type="compositionally biased region" description="Polar residues" evidence="1">
    <location>
        <begin position="79"/>
        <end position="89"/>
    </location>
</feature>
<dbReference type="Proteomes" id="UP000092578">
    <property type="component" value="Unassembled WGS sequence"/>
</dbReference>
<feature type="compositionally biased region" description="Basic residues" evidence="1">
    <location>
        <begin position="60"/>
        <end position="74"/>
    </location>
</feature>
<organism evidence="2 3">
    <name type="scientific">Pseudobacillus wudalianchiensis</name>
    <dbReference type="NCBI Taxonomy" id="1743143"/>
    <lineage>
        <taxon>Bacteria</taxon>
        <taxon>Bacillati</taxon>
        <taxon>Bacillota</taxon>
        <taxon>Bacilli</taxon>
        <taxon>Bacillales</taxon>
        <taxon>Bacillaceae</taxon>
        <taxon>Pseudobacillus</taxon>
    </lineage>
</organism>
<evidence type="ECO:0000256" key="1">
    <source>
        <dbReference type="SAM" id="MobiDB-lite"/>
    </source>
</evidence>
<dbReference type="AlphaFoldDB" id="A0A1B9ATQ3"/>
<name>A0A1B9ATQ3_9BACI</name>
<reference evidence="3" key="1">
    <citation type="submission" date="2016-05" db="EMBL/GenBank/DDBJ databases">
        <authorList>
            <person name="Liu B."/>
            <person name="Wang J."/>
            <person name="Zhu Y."/>
            <person name="Liu G."/>
            <person name="Chen Q."/>
            <person name="Chen Z."/>
            <person name="Lan J."/>
            <person name="Che J."/>
            <person name="Ge C."/>
            <person name="Shi H."/>
            <person name="Pan Z."/>
            <person name="Liu X."/>
        </authorList>
    </citation>
    <scope>NUCLEOTIDE SEQUENCE [LARGE SCALE GENOMIC DNA]</scope>
    <source>
        <strain evidence="3">FJAT-27215</strain>
    </source>
</reference>
<feature type="region of interest" description="Disordered" evidence="1">
    <location>
        <begin position="242"/>
        <end position="270"/>
    </location>
</feature>
<feature type="compositionally biased region" description="Basic and acidic residues" evidence="1">
    <location>
        <begin position="37"/>
        <end position="59"/>
    </location>
</feature>
<gene>
    <name evidence="2" type="ORF">A8F95_08640</name>
</gene>
<dbReference type="EMBL" id="MAYT01000023">
    <property type="protein sequence ID" value="OCA87305.1"/>
    <property type="molecule type" value="Genomic_DNA"/>
</dbReference>
<feature type="region of interest" description="Disordered" evidence="1">
    <location>
        <begin position="32"/>
        <end position="89"/>
    </location>
</feature>
<dbReference type="NCBIfam" id="NF040601">
    <property type="entry name" value="TerS_not_xtmA"/>
    <property type="match status" value="1"/>
</dbReference>
<dbReference type="RefSeq" id="WP_065410752.1">
    <property type="nucleotide sequence ID" value="NZ_MAYT01000023.1"/>
</dbReference>
<proteinExistence type="predicted"/>
<evidence type="ECO:0000313" key="2">
    <source>
        <dbReference type="EMBL" id="OCA87305.1"/>
    </source>
</evidence>
<keyword evidence="3" id="KW-1185">Reference proteome</keyword>
<evidence type="ECO:0008006" key="4">
    <source>
        <dbReference type="Google" id="ProtNLM"/>
    </source>
</evidence>
<accession>A0A1B9ATQ3</accession>
<sequence>MINWEEIRREWESTKIALNALAEKHDIKLGTLKSRKSREGWSRDPTKKYATKPKKDATPKKKVATVKTLKKQGKRSGNPHPQNQFTKRNSAAVKHGFFAKYLPEETQEIMDAINEFSAADLIWDQIQIQYAAIIRAQRIMFVEDKGEMIKELKKAKYDHFEKPKDQGGGLEKAVTEEEYEFQFAWDRHATFLNAQSRAMGELRALIKQFDELAHIDDERRLKVEQMNLNIQKTKAEIEKINSQQGAGAQESEMAAMLRQLTAGGSNGTNS</sequence>